<evidence type="ECO:0000256" key="10">
    <source>
        <dbReference type="SAM" id="MobiDB-lite"/>
    </source>
</evidence>
<keyword evidence="7" id="KW-0927">Auxin signaling pathway</keyword>
<evidence type="ECO:0000313" key="12">
    <source>
        <dbReference type="EMBL" id="CAA0817195.1"/>
    </source>
</evidence>
<accession>A0A9N7MS10</accession>
<reference evidence="12" key="1">
    <citation type="submission" date="2019-12" db="EMBL/GenBank/DDBJ databases">
        <authorList>
            <person name="Scholes J."/>
        </authorList>
    </citation>
    <scope>NUCLEOTIDE SEQUENCE</scope>
</reference>
<dbReference type="Pfam" id="PF03547">
    <property type="entry name" value="Mem_trans"/>
    <property type="match status" value="1"/>
</dbReference>
<dbReference type="GO" id="GO:0080162">
    <property type="term" value="P:endoplasmic reticulum to cytosol auxin transport"/>
    <property type="evidence" value="ECO:0007669"/>
    <property type="project" value="InterPro"/>
</dbReference>
<comment type="similarity">
    <text evidence="9">Belongs to the auxin efflux carrier (TC 2.A.69.2) family.</text>
</comment>
<dbReference type="GO" id="GO:0005789">
    <property type="term" value="C:endoplasmic reticulum membrane"/>
    <property type="evidence" value="ECO:0007669"/>
    <property type="project" value="UniProtKB-SubCell"/>
</dbReference>
<dbReference type="PANTHER" id="PTHR31651">
    <property type="match status" value="1"/>
</dbReference>
<comment type="caution">
    <text evidence="12">The sequence shown here is derived from an EMBL/GenBank/DDBJ whole genome shotgun (WGS) entry which is preliminary data.</text>
</comment>
<sequence>MSTGNLGNLPLIIIPAVCKERASPFGDPDVCRTNGMGYASLSMAIGAIYLWSYVYNVVRVSTINSMEVEIVDSPMSKSRREGSSAGSASNGAREPLLDSSNEDREIVLTLPPDRFGNRPQVSFLDSVKECFEKLFEKMNLKKLFAPSTTGAIVGFAVGLVPQIRQLLIGDAAPLRVLQDTALFLGDAAVPSITLIVGGNLLKGLKGTAIQKSIIFGILGVRYIVMPLLGIVIVKGAVRFGFVHNDPLYQFVLLLQFSLPPAMNIGTITQLFGMGESECSVIMLWCYSVASVALTLWSTYFLWLVS</sequence>
<evidence type="ECO:0000256" key="1">
    <source>
        <dbReference type="ARBA" id="ARBA00004477"/>
    </source>
</evidence>
<dbReference type="Proteomes" id="UP001153555">
    <property type="component" value="Unassembled WGS sequence"/>
</dbReference>
<feature type="transmembrane region" description="Helical" evidence="11">
    <location>
        <begin position="283"/>
        <end position="304"/>
    </location>
</feature>
<dbReference type="PANTHER" id="PTHR31651:SF33">
    <property type="entry name" value="PROTEIN PIN-LIKES 1"/>
    <property type="match status" value="1"/>
</dbReference>
<feature type="transmembrane region" description="Helical" evidence="11">
    <location>
        <begin position="143"/>
        <end position="161"/>
    </location>
</feature>
<proteinExistence type="inferred from homology"/>
<evidence type="ECO:0000256" key="11">
    <source>
        <dbReference type="SAM" id="Phobius"/>
    </source>
</evidence>
<comment type="function">
    <text evidence="8">Involved in cellular auxin homeostasis by regulating auxin metabolism. Regulates intracellular auxin accumulation at the endoplasmic reticulum and thus auxin availability for nuclear auxin signaling.</text>
</comment>
<feature type="transmembrane region" description="Helical" evidence="11">
    <location>
        <begin position="213"/>
        <end position="235"/>
    </location>
</feature>
<feature type="transmembrane region" description="Helical" evidence="11">
    <location>
        <begin position="247"/>
        <end position="271"/>
    </location>
</feature>
<keyword evidence="13" id="KW-1185">Reference proteome</keyword>
<evidence type="ECO:0000256" key="4">
    <source>
        <dbReference type="ARBA" id="ARBA00022824"/>
    </source>
</evidence>
<evidence type="ECO:0000256" key="3">
    <source>
        <dbReference type="ARBA" id="ARBA00022692"/>
    </source>
</evidence>
<comment type="subcellular location">
    <subcellularLocation>
        <location evidence="1">Endoplasmic reticulum membrane</location>
        <topology evidence="1">Multi-pass membrane protein</topology>
    </subcellularLocation>
</comment>
<evidence type="ECO:0000256" key="7">
    <source>
        <dbReference type="ARBA" id="ARBA00023294"/>
    </source>
</evidence>
<evidence type="ECO:0000256" key="5">
    <source>
        <dbReference type="ARBA" id="ARBA00022989"/>
    </source>
</evidence>
<feature type="compositionally biased region" description="Low complexity" evidence="10">
    <location>
        <begin position="83"/>
        <end position="93"/>
    </location>
</feature>
<evidence type="ECO:0000256" key="9">
    <source>
        <dbReference type="ARBA" id="ARBA00025752"/>
    </source>
</evidence>
<keyword evidence="5 11" id="KW-1133">Transmembrane helix</keyword>
<keyword evidence="6 11" id="KW-0472">Membrane</keyword>
<dbReference type="EMBL" id="CACSLK010015718">
    <property type="protein sequence ID" value="CAA0817195.1"/>
    <property type="molecule type" value="Genomic_DNA"/>
</dbReference>
<keyword evidence="3 11" id="KW-0812">Transmembrane</keyword>
<dbReference type="AlphaFoldDB" id="A0A9N7MS10"/>
<name>A0A9N7MS10_STRHE</name>
<feature type="region of interest" description="Disordered" evidence="10">
    <location>
        <begin position="74"/>
        <end position="96"/>
    </location>
</feature>
<keyword evidence="4" id="KW-0256">Endoplasmic reticulum</keyword>
<protein>
    <submittedName>
        <fullName evidence="12">Auxin efflux carrier family protein</fullName>
    </submittedName>
</protein>
<evidence type="ECO:0000313" key="13">
    <source>
        <dbReference type="Proteomes" id="UP001153555"/>
    </source>
</evidence>
<evidence type="ECO:0000256" key="6">
    <source>
        <dbReference type="ARBA" id="ARBA00023136"/>
    </source>
</evidence>
<dbReference type="InterPro" id="IPR004776">
    <property type="entry name" value="Mem_transp_PIN-like"/>
</dbReference>
<organism evidence="12 13">
    <name type="scientific">Striga hermonthica</name>
    <name type="common">Purple witchweed</name>
    <name type="synonym">Buchnera hermonthica</name>
    <dbReference type="NCBI Taxonomy" id="68872"/>
    <lineage>
        <taxon>Eukaryota</taxon>
        <taxon>Viridiplantae</taxon>
        <taxon>Streptophyta</taxon>
        <taxon>Embryophyta</taxon>
        <taxon>Tracheophyta</taxon>
        <taxon>Spermatophyta</taxon>
        <taxon>Magnoliopsida</taxon>
        <taxon>eudicotyledons</taxon>
        <taxon>Gunneridae</taxon>
        <taxon>Pentapetalae</taxon>
        <taxon>asterids</taxon>
        <taxon>lamiids</taxon>
        <taxon>Lamiales</taxon>
        <taxon>Orobanchaceae</taxon>
        <taxon>Buchnereae</taxon>
        <taxon>Striga</taxon>
    </lineage>
</organism>
<keyword evidence="2" id="KW-0813">Transport</keyword>
<dbReference type="OrthoDB" id="191139at2759"/>
<evidence type="ECO:0000256" key="2">
    <source>
        <dbReference type="ARBA" id="ARBA00022448"/>
    </source>
</evidence>
<feature type="transmembrane region" description="Helical" evidence="11">
    <location>
        <begin position="38"/>
        <end position="58"/>
    </location>
</feature>
<feature type="transmembrane region" description="Helical" evidence="11">
    <location>
        <begin position="181"/>
        <end position="201"/>
    </location>
</feature>
<dbReference type="GO" id="GO:0009734">
    <property type="term" value="P:auxin-activated signaling pathway"/>
    <property type="evidence" value="ECO:0007669"/>
    <property type="project" value="UniProtKB-KW"/>
</dbReference>
<evidence type="ECO:0000256" key="8">
    <source>
        <dbReference type="ARBA" id="ARBA00025100"/>
    </source>
</evidence>
<dbReference type="InterPro" id="IPR045033">
    <property type="entry name" value="PILS1/3/4/5/7"/>
</dbReference>
<gene>
    <name evidence="12" type="ORF">SHERM_16862</name>
</gene>